<comment type="similarity">
    <text evidence="1">Belongs to the asaB hydroxylase/desaturase family.</text>
</comment>
<dbReference type="AlphaFoldDB" id="A0A7S4UWX9"/>
<dbReference type="PANTHER" id="PTHR34598">
    <property type="entry name" value="BLL6449 PROTEIN"/>
    <property type="match status" value="1"/>
</dbReference>
<evidence type="ECO:0000256" key="1">
    <source>
        <dbReference type="ARBA" id="ARBA00023604"/>
    </source>
</evidence>
<gene>
    <name evidence="2" type="ORF">AMON00008_LOCUS3113</name>
</gene>
<accession>A0A7S4UWX9</accession>
<dbReference type="EMBL" id="HBNR01004632">
    <property type="protein sequence ID" value="CAE4563494.1"/>
    <property type="molecule type" value="Transcribed_RNA"/>
</dbReference>
<evidence type="ECO:0000313" key="2">
    <source>
        <dbReference type="EMBL" id="CAE4563494.1"/>
    </source>
</evidence>
<protein>
    <submittedName>
        <fullName evidence="2">Uncharacterized protein</fullName>
    </submittedName>
</protein>
<dbReference type="GO" id="GO:0016491">
    <property type="term" value="F:oxidoreductase activity"/>
    <property type="evidence" value="ECO:0007669"/>
    <property type="project" value="InterPro"/>
</dbReference>
<reference evidence="2" key="1">
    <citation type="submission" date="2021-01" db="EMBL/GenBank/DDBJ databases">
        <authorList>
            <person name="Corre E."/>
            <person name="Pelletier E."/>
            <person name="Niang G."/>
            <person name="Scheremetjew M."/>
            <person name="Finn R."/>
            <person name="Kale V."/>
            <person name="Holt S."/>
            <person name="Cochrane G."/>
            <person name="Meng A."/>
            <person name="Brown T."/>
            <person name="Cohen L."/>
        </authorList>
    </citation>
    <scope>NUCLEOTIDE SEQUENCE</scope>
    <source>
        <strain evidence="2">CCMP3105</strain>
    </source>
</reference>
<sequence length="172" mass="19535">MDSLSHLMNAGRLPGFEGGHGLKAKRYAVYHLNLWRNASQQEIGDYHLAVLDRSSVVPGHAERTALTFDGFKLEQYRLRHAPGQRWFYFPRMRADEILMFTQGKCIMEVDPAAGNRGGPVFRFFLPASDEHPHSVLHTAIRDPSAPLGAQRHSCENRFYVFVPVDEPMTSKL</sequence>
<organism evidence="2">
    <name type="scientific">Alexandrium monilatum</name>
    <dbReference type="NCBI Taxonomy" id="311494"/>
    <lineage>
        <taxon>Eukaryota</taxon>
        <taxon>Sar</taxon>
        <taxon>Alveolata</taxon>
        <taxon>Dinophyceae</taxon>
        <taxon>Gonyaulacales</taxon>
        <taxon>Pyrocystaceae</taxon>
        <taxon>Alexandrium</taxon>
    </lineage>
</organism>
<dbReference type="InterPro" id="IPR044053">
    <property type="entry name" value="AsaB-like"/>
</dbReference>
<name>A0A7S4UWX9_9DINO</name>
<proteinExistence type="inferred from homology"/>
<dbReference type="PANTHER" id="PTHR34598:SF3">
    <property type="entry name" value="OXIDOREDUCTASE AN1597"/>
    <property type="match status" value="1"/>
</dbReference>